<dbReference type="Pfam" id="PF13365">
    <property type="entry name" value="Trypsin_2"/>
    <property type="match status" value="1"/>
</dbReference>
<feature type="transmembrane region" description="Helical" evidence="5">
    <location>
        <begin position="47"/>
        <end position="69"/>
    </location>
</feature>
<dbReference type="AlphaFoldDB" id="A0A923LJG9"/>
<keyword evidence="2 7" id="KW-0645">Protease</keyword>
<feature type="domain" description="PDZ" evidence="6">
    <location>
        <begin position="321"/>
        <end position="395"/>
    </location>
</feature>
<dbReference type="InterPro" id="IPR001940">
    <property type="entry name" value="Peptidase_S1C"/>
</dbReference>
<dbReference type="Gene3D" id="2.30.42.10">
    <property type="match status" value="1"/>
</dbReference>
<proteinExistence type="inferred from homology"/>
<comment type="similarity">
    <text evidence="1">Belongs to the peptidase S1C family.</text>
</comment>
<gene>
    <name evidence="7" type="ORF">H8S37_10965</name>
</gene>
<reference evidence="7" key="1">
    <citation type="submission" date="2020-08" db="EMBL/GenBank/DDBJ databases">
        <title>Genome public.</title>
        <authorList>
            <person name="Liu C."/>
            <person name="Sun Q."/>
        </authorList>
    </citation>
    <scope>NUCLEOTIDE SEQUENCE</scope>
    <source>
        <strain evidence="7">NSJ-55</strain>
    </source>
</reference>
<dbReference type="SMART" id="SM00228">
    <property type="entry name" value="PDZ"/>
    <property type="match status" value="1"/>
</dbReference>
<sequence length="429" mass="45814">MPYDEDPKQSPKEGSGKKEEEPFSFLQETIKPKPLSREKILSQLARIAIYGLIFGVFACFGFFALKPWIGKHFQGDPKTVTIPEDEEAKENEEAEAGEEQANATGLSALSYEEMMESMYETASEAYKGVVSVTASSNTEDWESTATGLRTSVTGVIVADNGQELLILADNAICADAQGWYVVFADGNRYSASLKKQDKNSGLAVFSVVRNNITDTTWNAVKVAELGNSNLSKPGDVVIALGNTFGYADGTGYGIISSNSYKEIFSDGECQVLATDIAASEDGTGILFNQEGQVIGLISPNIWEEKEGATANAFAISDLKAAIELLVNGESVPYIGISGTAVTNEIAQQQSMPSGMYVVQVDADSPAMAAGIQSGDVIQEISGTEVMNTSTYEKAVLECKTGENVKLKGSRLGADGYVDIEFTVTVGSQE</sequence>
<evidence type="ECO:0000256" key="1">
    <source>
        <dbReference type="ARBA" id="ARBA00010541"/>
    </source>
</evidence>
<dbReference type="Proteomes" id="UP000652477">
    <property type="component" value="Unassembled WGS sequence"/>
</dbReference>
<dbReference type="RefSeq" id="WP_186876107.1">
    <property type="nucleotide sequence ID" value="NZ_JACOPF010000002.1"/>
</dbReference>
<evidence type="ECO:0000259" key="6">
    <source>
        <dbReference type="PROSITE" id="PS50106"/>
    </source>
</evidence>
<evidence type="ECO:0000256" key="4">
    <source>
        <dbReference type="SAM" id="MobiDB-lite"/>
    </source>
</evidence>
<protein>
    <submittedName>
        <fullName evidence="7">Serine protease</fullName>
    </submittedName>
</protein>
<dbReference type="Gene3D" id="2.40.10.120">
    <property type="match status" value="1"/>
</dbReference>
<dbReference type="SUPFAM" id="SSF50156">
    <property type="entry name" value="PDZ domain-like"/>
    <property type="match status" value="1"/>
</dbReference>
<keyword evidence="3" id="KW-0378">Hydrolase</keyword>
<name>A0A923LJG9_9FIRM</name>
<dbReference type="PRINTS" id="PR00834">
    <property type="entry name" value="PROTEASES2C"/>
</dbReference>
<dbReference type="SUPFAM" id="SSF50494">
    <property type="entry name" value="Trypsin-like serine proteases"/>
    <property type="match status" value="1"/>
</dbReference>
<feature type="region of interest" description="Disordered" evidence="4">
    <location>
        <begin position="1"/>
        <end position="25"/>
    </location>
</feature>
<dbReference type="InterPro" id="IPR009003">
    <property type="entry name" value="Peptidase_S1_PA"/>
</dbReference>
<keyword evidence="5" id="KW-0472">Membrane</keyword>
<dbReference type="Pfam" id="PF13180">
    <property type="entry name" value="PDZ_2"/>
    <property type="match status" value="1"/>
</dbReference>
<keyword evidence="5" id="KW-1133">Transmembrane helix</keyword>
<evidence type="ECO:0000313" key="7">
    <source>
        <dbReference type="EMBL" id="MBC5689438.1"/>
    </source>
</evidence>
<organism evidence="7 8">
    <name type="scientific">Mediterraneibacter hominis</name>
    <dbReference type="NCBI Taxonomy" id="2763054"/>
    <lineage>
        <taxon>Bacteria</taxon>
        <taxon>Bacillati</taxon>
        <taxon>Bacillota</taxon>
        <taxon>Clostridia</taxon>
        <taxon>Lachnospirales</taxon>
        <taxon>Lachnospiraceae</taxon>
        <taxon>Mediterraneibacter</taxon>
    </lineage>
</organism>
<comment type="caution">
    <text evidence="7">The sequence shown here is derived from an EMBL/GenBank/DDBJ whole genome shotgun (WGS) entry which is preliminary data.</text>
</comment>
<dbReference type="PROSITE" id="PS50106">
    <property type="entry name" value="PDZ"/>
    <property type="match status" value="1"/>
</dbReference>
<dbReference type="EMBL" id="JACOPF010000002">
    <property type="protein sequence ID" value="MBC5689438.1"/>
    <property type="molecule type" value="Genomic_DNA"/>
</dbReference>
<evidence type="ECO:0000313" key="8">
    <source>
        <dbReference type="Proteomes" id="UP000652477"/>
    </source>
</evidence>
<evidence type="ECO:0000256" key="3">
    <source>
        <dbReference type="ARBA" id="ARBA00022801"/>
    </source>
</evidence>
<dbReference type="PANTHER" id="PTHR22939:SF129">
    <property type="entry name" value="SERINE PROTEASE HTRA2, MITOCHONDRIAL"/>
    <property type="match status" value="1"/>
</dbReference>
<dbReference type="GO" id="GO:0006508">
    <property type="term" value="P:proteolysis"/>
    <property type="evidence" value="ECO:0007669"/>
    <property type="project" value="UniProtKB-KW"/>
</dbReference>
<accession>A0A923LJG9</accession>
<dbReference type="InterPro" id="IPR036034">
    <property type="entry name" value="PDZ_sf"/>
</dbReference>
<evidence type="ECO:0000256" key="5">
    <source>
        <dbReference type="SAM" id="Phobius"/>
    </source>
</evidence>
<keyword evidence="5" id="KW-0812">Transmembrane</keyword>
<dbReference type="GO" id="GO:0004252">
    <property type="term" value="F:serine-type endopeptidase activity"/>
    <property type="evidence" value="ECO:0007669"/>
    <property type="project" value="InterPro"/>
</dbReference>
<dbReference type="InterPro" id="IPR001478">
    <property type="entry name" value="PDZ"/>
</dbReference>
<dbReference type="PANTHER" id="PTHR22939">
    <property type="entry name" value="SERINE PROTEASE FAMILY S1C HTRA-RELATED"/>
    <property type="match status" value="1"/>
</dbReference>
<keyword evidence="8" id="KW-1185">Reference proteome</keyword>
<evidence type="ECO:0000256" key="2">
    <source>
        <dbReference type="ARBA" id="ARBA00022670"/>
    </source>
</evidence>
<feature type="compositionally biased region" description="Basic and acidic residues" evidence="4">
    <location>
        <begin position="1"/>
        <end position="21"/>
    </location>
</feature>